<dbReference type="Proteomes" id="UP000298781">
    <property type="component" value="Chromosome"/>
</dbReference>
<evidence type="ECO:0000256" key="1">
    <source>
        <dbReference type="ARBA" id="ARBA00006845"/>
    </source>
</evidence>
<dbReference type="KEGG" id="pstg:E8M01_00320"/>
<sequence length="205" mass="22412">MGEGGSVPEIRFDHDLDAYCDVLHGHSRAHQPAHGARAVRHRRPPRRRGHRGWARHGEPQDRHVGPALARLVIGGAFRHGLAGRRTDAMRRIALDASEWRTEDDVYSAVLAALQAPGWHGRNLDALWDTVTEGAAQRLGPDPACLINGVQPPFHIVVSHAGGRPEPVRTLLSNIGRLFAEARAKRGIEVSIAFQDCASPCNSVQD</sequence>
<feature type="compositionally biased region" description="Basic residues" evidence="2">
    <location>
        <begin position="27"/>
        <end position="54"/>
    </location>
</feature>
<gene>
    <name evidence="4" type="ORF">E8M01_00320</name>
</gene>
<dbReference type="OrthoDB" id="7575400at2"/>
<evidence type="ECO:0000259" key="3">
    <source>
        <dbReference type="Pfam" id="PF01337"/>
    </source>
</evidence>
<dbReference type="EMBL" id="CP039690">
    <property type="protein sequence ID" value="QCI62822.1"/>
    <property type="molecule type" value="Genomic_DNA"/>
</dbReference>
<dbReference type="Gene3D" id="3.30.370.10">
    <property type="entry name" value="Barstar-like"/>
    <property type="match status" value="1"/>
</dbReference>
<proteinExistence type="inferred from homology"/>
<keyword evidence="5" id="KW-1185">Reference proteome</keyword>
<reference evidence="4 5" key="1">
    <citation type="submission" date="2019-04" db="EMBL/GenBank/DDBJ databases">
        <title>Phreatobacter aquaticus sp. nov.</title>
        <authorList>
            <person name="Choi A."/>
        </authorList>
    </citation>
    <scope>NUCLEOTIDE SEQUENCE [LARGE SCALE GENOMIC DNA]</scope>
    <source>
        <strain evidence="4 5">KCTC 52518</strain>
    </source>
</reference>
<comment type="similarity">
    <text evidence="1">Belongs to the barstar family.</text>
</comment>
<evidence type="ECO:0000256" key="2">
    <source>
        <dbReference type="SAM" id="MobiDB-lite"/>
    </source>
</evidence>
<dbReference type="Pfam" id="PF01337">
    <property type="entry name" value="Barstar"/>
    <property type="match status" value="1"/>
</dbReference>
<feature type="domain" description="Barstar (barnase inhibitor)" evidence="3">
    <location>
        <begin position="90"/>
        <end position="132"/>
    </location>
</feature>
<evidence type="ECO:0000313" key="5">
    <source>
        <dbReference type="Proteomes" id="UP000298781"/>
    </source>
</evidence>
<protein>
    <recommendedName>
        <fullName evidence="3">Barstar (barnase inhibitor) domain-containing protein</fullName>
    </recommendedName>
</protein>
<name>A0A4D7B3X3_9HYPH</name>
<evidence type="ECO:0000313" key="4">
    <source>
        <dbReference type="EMBL" id="QCI62822.1"/>
    </source>
</evidence>
<accession>A0A4D7B3X3</accession>
<dbReference type="AlphaFoldDB" id="A0A4D7B3X3"/>
<organism evidence="4 5">
    <name type="scientific">Phreatobacter stygius</name>
    <dbReference type="NCBI Taxonomy" id="1940610"/>
    <lineage>
        <taxon>Bacteria</taxon>
        <taxon>Pseudomonadati</taxon>
        <taxon>Pseudomonadota</taxon>
        <taxon>Alphaproteobacteria</taxon>
        <taxon>Hyphomicrobiales</taxon>
        <taxon>Phreatobacteraceae</taxon>
        <taxon>Phreatobacter</taxon>
    </lineage>
</organism>
<dbReference type="SUPFAM" id="SSF52038">
    <property type="entry name" value="Barstar-related"/>
    <property type="match status" value="1"/>
</dbReference>
<feature type="region of interest" description="Disordered" evidence="2">
    <location>
        <begin position="27"/>
        <end position="61"/>
    </location>
</feature>
<dbReference type="InterPro" id="IPR035905">
    <property type="entry name" value="Barstar-like_sf"/>
</dbReference>
<dbReference type="InterPro" id="IPR000468">
    <property type="entry name" value="Barstar"/>
</dbReference>